<organism evidence="1 2">
    <name type="scientific">Ligilactobacillus acidipiscis</name>
    <dbReference type="NCBI Taxonomy" id="89059"/>
    <lineage>
        <taxon>Bacteria</taxon>
        <taxon>Bacillati</taxon>
        <taxon>Bacillota</taxon>
        <taxon>Bacilli</taxon>
        <taxon>Lactobacillales</taxon>
        <taxon>Lactobacillaceae</taxon>
        <taxon>Ligilactobacillus</taxon>
    </lineage>
</organism>
<dbReference type="Proteomes" id="UP000190935">
    <property type="component" value="Chromosome I"/>
</dbReference>
<sequence length="42" mass="4623">MSCFLKIAEHVGLISVSNQLSLQVLSHLSSLKLQQIHIPPVI</sequence>
<dbReference type="AlphaFoldDB" id="A0A1K1KKX0"/>
<evidence type="ECO:0000313" key="1">
    <source>
        <dbReference type="EMBL" id="SFV39526.1"/>
    </source>
</evidence>
<evidence type="ECO:0000313" key="2">
    <source>
        <dbReference type="Proteomes" id="UP000190935"/>
    </source>
</evidence>
<dbReference type="EMBL" id="LT630287">
    <property type="protein sequence ID" value="SFV39526.1"/>
    <property type="molecule type" value="Genomic_DNA"/>
</dbReference>
<reference evidence="2" key="1">
    <citation type="submission" date="2016-11" db="EMBL/GenBank/DDBJ databases">
        <authorList>
            <person name="Papadimitriou K."/>
        </authorList>
    </citation>
    <scope>NUCLEOTIDE SEQUENCE [LARGE SCALE GENOMIC DNA]</scope>
    <source>
        <strain evidence="2">ACA-DC 1533</strain>
    </source>
</reference>
<name>A0A1K1KKX0_9LACO</name>
<dbReference type="KEGG" id="laca:LAC1533_0106"/>
<gene>
    <name evidence="1" type="ORF">LAC1533_0106</name>
</gene>
<protein>
    <submittedName>
        <fullName evidence="1">Uncharacterized protein</fullName>
    </submittedName>
</protein>
<accession>A0A1K1KKX0</accession>
<proteinExistence type="predicted"/>